<evidence type="ECO:0000313" key="2">
    <source>
        <dbReference type="Proteomes" id="UP000307244"/>
    </source>
</evidence>
<gene>
    <name evidence="1" type="ORF">FA047_07510</name>
</gene>
<accession>A0A4U1CI80</accession>
<dbReference type="OrthoDB" id="1100725at2"/>
<keyword evidence="2" id="KW-1185">Reference proteome</keyword>
<dbReference type="EMBL" id="SWBQ01000002">
    <property type="protein sequence ID" value="TKC07097.1"/>
    <property type="molecule type" value="Genomic_DNA"/>
</dbReference>
<proteinExistence type="predicted"/>
<name>A0A4U1CI80_9SPHI</name>
<reference evidence="1 2" key="1">
    <citation type="submission" date="2019-04" db="EMBL/GenBank/DDBJ databases">
        <title>Pedobacter sp. RP-3-15 sp. nov., isolated from Arctic soil.</title>
        <authorList>
            <person name="Dahal R.H."/>
            <person name="Kim D.-U."/>
        </authorList>
    </citation>
    <scope>NUCLEOTIDE SEQUENCE [LARGE SCALE GENOMIC DNA]</scope>
    <source>
        <strain evidence="1 2">RP-3-15</strain>
    </source>
</reference>
<sequence length="360" mass="41164">MMNQEDIFKKIGQILNELQDQYDFLAQNPQQLNELELELFLANANFLSDHVQIVRKINNNKALKELPAHEESKIEAVPVQQEIARVYEEPLRIEEETITNLDEFAEEEAEQPEEVIAAVEAPAFEQIEREELQQEDVQPLDNTTPTFKFILNEEPETDKFEFEEKKSVVEIFNRPLSDEEQQIIAHKQNVKEAAPAEEEEEGEMAPEPFLMSSQPAFAADKVEEKEVPRVRVEAPVIDKVEEKIVQPVVAAVRPTLNDLLAAKNGSSHAPGINDENAMKPTIADLKGAINLNEKLLYIKDLFNGYNLAYSEAIDLINKMPDLKTADTFLKNNYAQKNNWEAKQATVDKFYDLLKQRFPES</sequence>
<dbReference type="RefSeq" id="WP_136835365.1">
    <property type="nucleotide sequence ID" value="NZ_SWBQ01000002.1"/>
</dbReference>
<protein>
    <submittedName>
        <fullName evidence="1">Uncharacterized protein</fullName>
    </submittedName>
</protein>
<dbReference type="AlphaFoldDB" id="A0A4U1CI80"/>
<evidence type="ECO:0000313" key="1">
    <source>
        <dbReference type="EMBL" id="TKC07097.1"/>
    </source>
</evidence>
<organism evidence="1 2">
    <name type="scientific">Pedobacter frigoris</name>
    <dbReference type="NCBI Taxonomy" id="2571272"/>
    <lineage>
        <taxon>Bacteria</taxon>
        <taxon>Pseudomonadati</taxon>
        <taxon>Bacteroidota</taxon>
        <taxon>Sphingobacteriia</taxon>
        <taxon>Sphingobacteriales</taxon>
        <taxon>Sphingobacteriaceae</taxon>
        <taxon>Pedobacter</taxon>
    </lineage>
</organism>
<dbReference type="Proteomes" id="UP000307244">
    <property type="component" value="Unassembled WGS sequence"/>
</dbReference>
<comment type="caution">
    <text evidence="1">The sequence shown here is derived from an EMBL/GenBank/DDBJ whole genome shotgun (WGS) entry which is preliminary data.</text>
</comment>